<gene>
    <name evidence="1" type="ORF">QOZ84_10865</name>
</gene>
<sequence length="530" mass="59942">MEKYYKKSIVEIFIKINDMITSLYDEYDCFVQLEITTLDGIVTYMELSNNEEKNINISKNMIVYDNVAIAISDIVKVKILTDNEIKDELIMEFENTDVFTSRSTYNKNYQRRYSKKMNDKNIEDYIKENYKNIDSIKFNSIVDENHTKGRAYEKIIKEEVLSDETYLDSKQVDVLQSVNIDVQKTEAINYIKTHPQEIITNIEVEEKKVLTNNAQEAEVARPVQTKPVKVITNIDIDDCDVVVAQSTTRAIKDIKQNQSGVVIDLAPDYIGGVIGNINTTDNIIKSKTIDILSLEPLNKQVSKDEVSSKSLMLDPTGDGYVGVVLDDGTFEPLKIELKTITVLEDDSNNLLGNIDINKQIGKVVKDIGQHKANLIESLDIEYADNLVEYKSENLESIKNIINTSKDIVNSITNKYDTVNVVTKEETELINDIINISGNSIQQIEDIKTTPVIQSIKPINDYKSVTENIKLSKVNVNVVKDIETVGKDDFNLYKENINGSIEYVGDGIMIVNNGDSDITIYSTENINSVNL</sequence>
<organism evidence="1 2">
    <name type="scientific">Romboutsia sedimentorum</name>
    <dbReference type="NCBI Taxonomy" id="1368474"/>
    <lineage>
        <taxon>Bacteria</taxon>
        <taxon>Bacillati</taxon>
        <taxon>Bacillota</taxon>
        <taxon>Clostridia</taxon>
        <taxon>Peptostreptococcales</taxon>
        <taxon>Peptostreptococcaceae</taxon>
        <taxon>Romboutsia</taxon>
    </lineage>
</organism>
<dbReference type="Proteomes" id="UP001301012">
    <property type="component" value="Unassembled WGS sequence"/>
</dbReference>
<dbReference type="EMBL" id="JASKYM010000005">
    <property type="protein sequence ID" value="MDK2564052.1"/>
    <property type="molecule type" value="Genomic_DNA"/>
</dbReference>
<protein>
    <submittedName>
        <fullName evidence="1">Uncharacterized protein</fullName>
    </submittedName>
</protein>
<evidence type="ECO:0000313" key="1">
    <source>
        <dbReference type="EMBL" id="MDK2564052.1"/>
    </source>
</evidence>
<comment type="caution">
    <text evidence="1">The sequence shown here is derived from an EMBL/GenBank/DDBJ whole genome shotgun (WGS) entry which is preliminary data.</text>
</comment>
<dbReference type="RefSeq" id="WP_284132990.1">
    <property type="nucleotide sequence ID" value="NZ_JASKYM010000005.1"/>
</dbReference>
<evidence type="ECO:0000313" key="2">
    <source>
        <dbReference type="Proteomes" id="UP001301012"/>
    </source>
</evidence>
<accession>A0ABT7EBH4</accession>
<proteinExistence type="predicted"/>
<reference evidence="1 2" key="1">
    <citation type="submission" date="2023-05" db="EMBL/GenBank/DDBJ databases">
        <title>Rombocin, a short stable natural nisin variant, displays selective antimicrobial activity against Listeria monocytogenes and employs dual mode of action to kill target bacterial strains.</title>
        <authorList>
            <person name="Wambui J."/>
            <person name="Stephan R."/>
            <person name="Kuipers O.P."/>
        </authorList>
    </citation>
    <scope>NUCLEOTIDE SEQUENCE [LARGE SCALE GENOMIC DNA]</scope>
    <source>
        <strain evidence="1 2">RC002</strain>
    </source>
</reference>
<keyword evidence="2" id="KW-1185">Reference proteome</keyword>
<name>A0ABT7EBH4_9FIRM</name>